<dbReference type="InterPro" id="IPR008276">
    <property type="entry name" value="C_nuclsd_transpt"/>
</dbReference>
<dbReference type="PANTHER" id="PTHR10590">
    <property type="entry name" value="SODIUM/NUCLEOSIDE COTRANSPORTER"/>
    <property type="match status" value="1"/>
</dbReference>
<comment type="caution">
    <text evidence="3">The sequence shown here is derived from an EMBL/GenBank/DDBJ whole genome shotgun (WGS) entry which is preliminary data.</text>
</comment>
<proteinExistence type="predicted"/>
<dbReference type="Proteomes" id="UP000034954">
    <property type="component" value="Unassembled WGS sequence"/>
</dbReference>
<keyword evidence="1" id="KW-1133">Transmembrane helix</keyword>
<protein>
    <submittedName>
        <fullName evidence="3">Nucleoside permease NupX</fullName>
    </submittedName>
</protein>
<evidence type="ECO:0000256" key="1">
    <source>
        <dbReference type="SAM" id="Phobius"/>
    </source>
</evidence>
<dbReference type="InterPro" id="IPR002668">
    <property type="entry name" value="CNT_N_dom"/>
</dbReference>
<keyword evidence="1" id="KW-0472">Membrane</keyword>
<reference evidence="3 4" key="1">
    <citation type="journal article" date="2013" name="BMC Microbiol.">
        <title>Identification of the type II cytochrome c maturation pathway in anammox bacteria by comparative genomics.</title>
        <authorList>
            <person name="Ferousi C."/>
            <person name="Speth D.R."/>
            <person name="Reimann J."/>
            <person name="Op den Camp H.J."/>
            <person name="Allen J.W."/>
            <person name="Keltjens J.T."/>
            <person name="Jetten M.S."/>
        </authorList>
    </citation>
    <scope>NUCLEOTIDE SEQUENCE [LARGE SCALE GENOMIC DNA]</scope>
    <source>
        <strain evidence="3">RU1</strain>
    </source>
</reference>
<feature type="domain" description="Concentrative nucleoside transporter N-terminal" evidence="2">
    <location>
        <begin position="6"/>
        <end position="79"/>
    </location>
</feature>
<dbReference type="GO" id="GO:0005886">
    <property type="term" value="C:plasma membrane"/>
    <property type="evidence" value="ECO:0007669"/>
    <property type="project" value="TreeGrafter"/>
</dbReference>
<evidence type="ECO:0000313" key="3">
    <source>
        <dbReference type="EMBL" id="KKO20489.1"/>
    </source>
</evidence>
<name>A0A0M2V192_9BACT</name>
<keyword evidence="4" id="KW-1185">Reference proteome</keyword>
<dbReference type="Pfam" id="PF01773">
    <property type="entry name" value="Nucleos_tra2_N"/>
    <property type="match status" value="1"/>
</dbReference>
<gene>
    <name evidence="3" type="primary">nupX_2</name>
    <name evidence="3" type="ORF">BROFUL_00776</name>
</gene>
<feature type="transmembrane region" description="Helical" evidence="1">
    <location>
        <begin position="35"/>
        <end position="54"/>
    </location>
</feature>
<dbReference type="PANTHER" id="PTHR10590:SF4">
    <property type="entry name" value="SOLUTE CARRIER FAMILY 28 MEMBER 3"/>
    <property type="match status" value="1"/>
</dbReference>
<evidence type="ECO:0000313" key="4">
    <source>
        <dbReference type="Proteomes" id="UP000034954"/>
    </source>
</evidence>
<sequence>MIQGIFGLAALIGIAWTMSETRWKVRFRDIPVRLAVQFIVAAIIIRVSVFKEFFHLLSKVALSLEEATQAGTSFVFGYLGGGALPFDEKTPGSSFIFALQALPLVLVISALSSLLFY</sequence>
<keyword evidence="1" id="KW-0812">Transmembrane</keyword>
<dbReference type="GO" id="GO:0005337">
    <property type="term" value="F:nucleoside transmembrane transporter activity"/>
    <property type="evidence" value="ECO:0007669"/>
    <property type="project" value="InterPro"/>
</dbReference>
<feature type="transmembrane region" description="Helical" evidence="1">
    <location>
        <begin position="95"/>
        <end position="116"/>
    </location>
</feature>
<dbReference type="AlphaFoldDB" id="A0A0M2V192"/>
<dbReference type="EMBL" id="LAQJ01000099">
    <property type="protein sequence ID" value="KKO20489.1"/>
    <property type="molecule type" value="Genomic_DNA"/>
</dbReference>
<dbReference type="GO" id="GO:0015293">
    <property type="term" value="F:symporter activity"/>
    <property type="evidence" value="ECO:0007669"/>
    <property type="project" value="TreeGrafter"/>
</dbReference>
<organism evidence="3 4">
    <name type="scientific">Candidatus Brocadia fulgida</name>
    <dbReference type="NCBI Taxonomy" id="380242"/>
    <lineage>
        <taxon>Bacteria</taxon>
        <taxon>Pseudomonadati</taxon>
        <taxon>Planctomycetota</taxon>
        <taxon>Candidatus Brocadiia</taxon>
        <taxon>Candidatus Brocadiales</taxon>
        <taxon>Candidatus Brocadiaceae</taxon>
        <taxon>Candidatus Brocadia</taxon>
    </lineage>
</organism>
<accession>A0A0M2V192</accession>
<evidence type="ECO:0000259" key="2">
    <source>
        <dbReference type="Pfam" id="PF01773"/>
    </source>
</evidence>